<sequence length="135" mass="14833">MPAGNILVSRPADESGLKPSLATTHAKGVGACEHGPSGLRSTEEERGTACFQRCWKSGRRRNAWHGDVFVAWGRFVCHVGRLSKVRVTPPRTLRSSCQTRALILLARDRIPGKSAILGRCRRETSLFPALPMKVD</sequence>
<proteinExistence type="predicted"/>
<organism evidence="1 2">
    <name type="scientific">Desulfosporosinus fructosivorans</name>
    <dbReference type="NCBI Taxonomy" id="2018669"/>
    <lineage>
        <taxon>Bacteria</taxon>
        <taxon>Bacillati</taxon>
        <taxon>Bacillota</taxon>
        <taxon>Clostridia</taxon>
        <taxon>Eubacteriales</taxon>
        <taxon>Desulfitobacteriaceae</taxon>
        <taxon>Desulfosporosinus</taxon>
    </lineage>
</organism>
<dbReference type="EMBL" id="SPQQ01000001">
    <property type="protein sequence ID" value="TGE39793.1"/>
    <property type="molecule type" value="Genomic_DNA"/>
</dbReference>
<evidence type="ECO:0000313" key="1">
    <source>
        <dbReference type="EMBL" id="TGE39793.1"/>
    </source>
</evidence>
<protein>
    <submittedName>
        <fullName evidence="1">Uncharacterized protein</fullName>
    </submittedName>
</protein>
<evidence type="ECO:0000313" key="2">
    <source>
        <dbReference type="Proteomes" id="UP000298460"/>
    </source>
</evidence>
<gene>
    <name evidence="1" type="ORF">E4K67_02030</name>
</gene>
<dbReference type="AlphaFoldDB" id="A0A4Z0RCU1"/>
<keyword evidence="2" id="KW-1185">Reference proteome</keyword>
<accession>A0A4Z0RCU1</accession>
<name>A0A4Z0RCU1_9FIRM</name>
<comment type="caution">
    <text evidence="1">The sequence shown here is derived from an EMBL/GenBank/DDBJ whole genome shotgun (WGS) entry which is preliminary data.</text>
</comment>
<dbReference type="Proteomes" id="UP000298460">
    <property type="component" value="Unassembled WGS sequence"/>
</dbReference>
<reference evidence="1 2" key="1">
    <citation type="submission" date="2019-03" db="EMBL/GenBank/DDBJ databases">
        <title>Draft Genome Sequence of Desulfosporosinus fructosivorans Strain 63.6F, Isolated from Marine Sediment in the Baltic Sea.</title>
        <authorList>
            <person name="Hausmann B."/>
            <person name="Vandieken V."/>
            <person name="Pjevac P."/>
            <person name="Schreck K."/>
            <person name="Herbold C.W."/>
            <person name="Loy A."/>
        </authorList>
    </citation>
    <scope>NUCLEOTIDE SEQUENCE [LARGE SCALE GENOMIC DNA]</scope>
    <source>
        <strain evidence="1 2">63.6F</strain>
    </source>
</reference>